<feature type="transmembrane region" description="Helical" evidence="7">
    <location>
        <begin position="344"/>
        <end position="366"/>
    </location>
</feature>
<feature type="region of interest" description="Disordered" evidence="6">
    <location>
        <begin position="251"/>
        <end position="275"/>
    </location>
</feature>
<dbReference type="HOGENOM" id="CLU_001265_59_6_1"/>
<feature type="transmembrane region" description="Helical" evidence="7">
    <location>
        <begin position="410"/>
        <end position="429"/>
    </location>
</feature>
<dbReference type="Gene3D" id="1.20.1250.20">
    <property type="entry name" value="MFS general substrate transporter like domains"/>
    <property type="match status" value="2"/>
</dbReference>
<reference evidence="9" key="1">
    <citation type="journal article" date="2006" name="PLoS Biol.">
        <title>Macronuclear genome sequence of the ciliate Tetrahymena thermophila, a model eukaryote.</title>
        <authorList>
            <person name="Eisen J.A."/>
            <person name="Coyne R.S."/>
            <person name="Wu M."/>
            <person name="Wu D."/>
            <person name="Thiagarajan M."/>
            <person name="Wortman J.R."/>
            <person name="Badger J.H."/>
            <person name="Ren Q."/>
            <person name="Amedeo P."/>
            <person name="Jones K.M."/>
            <person name="Tallon L.J."/>
            <person name="Delcher A.L."/>
            <person name="Salzberg S.L."/>
            <person name="Silva J.C."/>
            <person name="Haas B.J."/>
            <person name="Majoros W.H."/>
            <person name="Farzad M."/>
            <person name="Carlton J.M."/>
            <person name="Smith R.K. Jr."/>
            <person name="Garg J."/>
            <person name="Pearlman R.E."/>
            <person name="Karrer K.M."/>
            <person name="Sun L."/>
            <person name="Manning G."/>
            <person name="Elde N.C."/>
            <person name="Turkewitz A.P."/>
            <person name="Asai D.J."/>
            <person name="Wilkes D.E."/>
            <person name="Wang Y."/>
            <person name="Cai H."/>
            <person name="Collins K."/>
            <person name="Stewart B.A."/>
            <person name="Lee S.R."/>
            <person name="Wilamowska K."/>
            <person name="Weinberg Z."/>
            <person name="Ruzzo W.L."/>
            <person name="Wloga D."/>
            <person name="Gaertig J."/>
            <person name="Frankel J."/>
            <person name="Tsao C.-C."/>
            <person name="Gorovsky M.A."/>
            <person name="Keeling P.J."/>
            <person name="Waller R.F."/>
            <person name="Patron N.J."/>
            <person name="Cherry J.M."/>
            <person name="Stover N.A."/>
            <person name="Krieger C.J."/>
            <person name="del Toro C."/>
            <person name="Ryder H.F."/>
            <person name="Williamson S.C."/>
            <person name="Barbeau R.A."/>
            <person name="Hamilton E.P."/>
            <person name="Orias E."/>
        </authorList>
    </citation>
    <scope>NUCLEOTIDE SEQUENCE [LARGE SCALE GENOMIC DNA]</scope>
    <source>
        <strain evidence="9">SB210</strain>
    </source>
</reference>
<evidence type="ECO:0000313" key="8">
    <source>
        <dbReference type="EMBL" id="EAS03512.1"/>
    </source>
</evidence>
<evidence type="ECO:0000313" key="9">
    <source>
        <dbReference type="Proteomes" id="UP000009168"/>
    </source>
</evidence>
<dbReference type="InterPro" id="IPR011701">
    <property type="entry name" value="MFS"/>
</dbReference>
<evidence type="ECO:0000256" key="3">
    <source>
        <dbReference type="ARBA" id="ARBA00022692"/>
    </source>
</evidence>
<dbReference type="GO" id="GO:0022857">
    <property type="term" value="F:transmembrane transporter activity"/>
    <property type="evidence" value="ECO:0007669"/>
    <property type="project" value="InterPro"/>
</dbReference>
<keyword evidence="5 7" id="KW-0472">Membrane</keyword>
<evidence type="ECO:0000256" key="1">
    <source>
        <dbReference type="ARBA" id="ARBA00004141"/>
    </source>
</evidence>
<evidence type="ECO:0000256" key="5">
    <source>
        <dbReference type="ARBA" id="ARBA00023136"/>
    </source>
</evidence>
<feature type="transmembrane region" description="Helical" evidence="7">
    <location>
        <begin position="500"/>
        <end position="518"/>
    </location>
</feature>
<dbReference type="InParanoid" id="Q245X1"/>
<dbReference type="eggNOG" id="KOG2504">
    <property type="taxonomic scope" value="Eukaryota"/>
</dbReference>
<dbReference type="InterPro" id="IPR036259">
    <property type="entry name" value="MFS_trans_sf"/>
</dbReference>
<keyword evidence="9" id="KW-1185">Reference proteome</keyword>
<protein>
    <submittedName>
        <fullName evidence="8">MFS transporter</fullName>
    </submittedName>
</protein>
<dbReference type="RefSeq" id="XP_001023757.1">
    <property type="nucleotide sequence ID" value="XM_001023757.3"/>
</dbReference>
<dbReference type="Proteomes" id="UP000009168">
    <property type="component" value="Unassembled WGS sequence"/>
</dbReference>
<dbReference type="EMBL" id="GG662474">
    <property type="protein sequence ID" value="EAS03512.1"/>
    <property type="molecule type" value="Genomic_DNA"/>
</dbReference>
<accession>Q245X1</accession>
<dbReference type="GeneID" id="7827408"/>
<evidence type="ECO:0000256" key="7">
    <source>
        <dbReference type="SAM" id="Phobius"/>
    </source>
</evidence>
<comment type="subcellular location">
    <subcellularLocation>
        <location evidence="1">Membrane</location>
        <topology evidence="1">Multi-pass membrane protein</topology>
    </subcellularLocation>
</comment>
<dbReference type="InterPro" id="IPR052983">
    <property type="entry name" value="MFS_Riboflavin_Transporter"/>
</dbReference>
<keyword evidence="2" id="KW-0813">Transport</keyword>
<dbReference type="OrthoDB" id="410267at2759"/>
<feature type="transmembrane region" description="Helical" evidence="7">
    <location>
        <begin position="378"/>
        <end position="398"/>
    </location>
</feature>
<dbReference type="Pfam" id="PF07690">
    <property type="entry name" value="MFS_1"/>
    <property type="match status" value="1"/>
</dbReference>
<keyword evidence="3 7" id="KW-0812">Transmembrane</keyword>
<feature type="transmembrane region" description="Helical" evidence="7">
    <location>
        <begin position="435"/>
        <end position="457"/>
    </location>
</feature>
<feature type="transmembrane region" description="Helical" evidence="7">
    <location>
        <begin position="146"/>
        <end position="168"/>
    </location>
</feature>
<name>Q245X1_TETTS</name>
<dbReference type="PANTHER" id="PTHR43385:SF1">
    <property type="entry name" value="RIBOFLAVIN TRANSPORTER RIBJ"/>
    <property type="match status" value="1"/>
</dbReference>
<dbReference type="SUPFAM" id="SSF103473">
    <property type="entry name" value="MFS general substrate transporter"/>
    <property type="match status" value="1"/>
</dbReference>
<dbReference type="PANTHER" id="PTHR43385">
    <property type="entry name" value="RIBOFLAVIN TRANSPORTER RIBJ"/>
    <property type="match status" value="1"/>
</dbReference>
<feature type="transmembrane region" description="Helical" evidence="7">
    <location>
        <begin position="469"/>
        <end position="488"/>
    </location>
</feature>
<feature type="compositionally biased region" description="Basic and acidic residues" evidence="6">
    <location>
        <begin position="251"/>
        <end position="274"/>
    </location>
</feature>
<keyword evidence="4 7" id="KW-1133">Transmembrane helix</keyword>
<gene>
    <name evidence="8" type="ORF">TTHERM_00245270</name>
</gene>
<dbReference type="OMA" id="FVCKAIC"/>
<feature type="transmembrane region" description="Helical" evidence="7">
    <location>
        <begin position="17"/>
        <end position="39"/>
    </location>
</feature>
<feature type="transmembrane region" description="Helical" evidence="7">
    <location>
        <begin position="59"/>
        <end position="81"/>
    </location>
</feature>
<dbReference type="GO" id="GO:0016020">
    <property type="term" value="C:membrane"/>
    <property type="evidence" value="ECO:0007669"/>
    <property type="project" value="UniProtKB-SubCell"/>
</dbReference>
<feature type="transmembrane region" description="Helical" evidence="7">
    <location>
        <begin position="88"/>
        <end position="108"/>
    </location>
</feature>
<evidence type="ECO:0000256" key="2">
    <source>
        <dbReference type="ARBA" id="ARBA00022448"/>
    </source>
</evidence>
<evidence type="ECO:0000256" key="6">
    <source>
        <dbReference type="SAM" id="MobiDB-lite"/>
    </source>
</evidence>
<dbReference type="KEGG" id="tet:TTHERM_00245270"/>
<feature type="transmembrane region" description="Helical" evidence="7">
    <location>
        <begin position="114"/>
        <end position="134"/>
    </location>
</feature>
<organism evidence="8 9">
    <name type="scientific">Tetrahymena thermophila (strain SB210)</name>
    <dbReference type="NCBI Taxonomy" id="312017"/>
    <lineage>
        <taxon>Eukaryota</taxon>
        <taxon>Sar</taxon>
        <taxon>Alveolata</taxon>
        <taxon>Ciliophora</taxon>
        <taxon>Intramacronucleata</taxon>
        <taxon>Oligohymenophorea</taxon>
        <taxon>Hymenostomatida</taxon>
        <taxon>Tetrahymenina</taxon>
        <taxon>Tetrahymenidae</taxon>
        <taxon>Tetrahymena</taxon>
    </lineage>
</organism>
<proteinExistence type="predicted"/>
<dbReference type="AlphaFoldDB" id="Q245X1"/>
<sequence>MAFENPLRKLSFETRGWITLASGFALHFVLGTFYLWGSISTYTTSYLRQDGQNYTKETVGAVFPFTFLALNIGTPFGVYLARKIGFNLQIFIGSILIGLSTIASSFVVHIFPLFVLFYGFIFGILNGLLYMLPFNSCYLYMPHRKGLVSGVIVGGFGFGSTAFIWLIYSIVNPNNEKPTDLIDGVKYFSKDVCDRFPESLRVLGLVQIAIGVISCFIHIRPTEEELKLQEEKLKVKTLEKANELEFCELKNQKTESNNSEKQEQEKVASSDLEKGGCSTEQEALQVHTSAINKDARPHFEFQVELTQNDPKINDQQKDKVEDKKKKVEIYHEFQTFKDGMHTKYIYISIALALMFTVYGSMIVSNYKLYGEYNSYDDNFLSTVGTVGSIFNGLSRLFWGGIMEKLKIEQIIIINITFQMVVSFTFRWAAQYAALYLIYIVLSYFLYGGWFSIFPTLSARIFGKKIGTQIYGITFLGFSCASFIQYFVVMEVQKAIGWGNTFWVFTAVQLIALIIAQFVRFNAEPPIKKEEVKQIENQTEQIQA</sequence>
<dbReference type="FunCoup" id="Q245X1">
    <property type="interactions" value="2"/>
</dbReference>
<evidence type="ECO:0000256" key="4">
    <source>
        <dbReference type="ARBA" id="ARBA00022989"/>
    </source>
</evidence>